<dbReference type="KEGG" id="stae:HNV11_09180"/>
<keyword evidence="4 7" id="KW-0812">Transmembrane</keyword>
<keyword evidence="5 7" id="KW-1133">Transmembrane helix</keyword>
<evidence type="ECO:0000313" key="9">
    <source>
        <dbReference type="EMBL" id="QJW89538.1"/>
    </source>
</evidence>
<dbReference type="Gene3D" id="3.30.240.20">
    <property type="entry name" value="bsu07140 like domains"/>
    <property type="match status" value="1"/>
</dbReference>
<evidence type="ECO:0000256" key="2">
    <source>
        <dbReference type="ARBA" id="ARBA00006448"/>
    </source>
</evidence>
<keyword evidence="6 7" id="KW-0472">Membrane</keyword>
<gene>
    <name evidence="9" type="ORF">HNV11_09180</name>
</gene>
<sequence length="228" mass="25610">MKKEEIRLDDWERILFGMAPPEFLFETLIRSLIIYFFLLVVLRLLGKRMTGQLTLTEMAVMVTIGAVISPSFQAPDRGIAMGILAMLCTLLFQRGTTLLAFDNNKIEQLTQGETNMLIKDGILQLVALTASRISRQELFARLRGKNIYKVSKVKRLYMEASGIFSIYLDETDKPGLSTLPPNDEEIRQIEQVAPDTLACTSCGNTTKIVQEQQPCSVCNQIAWTTAVL</sequence>
<dbReference type="InterPro" id="IPR023090">
    <property type="entry name" value="UPF0702_alpha/beta_dom_sf"/>
</dbReference>
<feature type="domain" description="YetF C-terminal" evidence="8">
    <location>
        <begin position="103"/>
        <end position="173"/>
    </location>
</feature>
<reference evidence="9 10" key="1">
    <citation type="submission" date="2020-05" db="EMBL/GenBank/DDBJ databases">
        <title>Genome sequencing of Spirosoma sp. TS118.</title>
        <authorList>
            <person name="Lee J.-H."/>
            <person name="Jeong S."/>
            <person name="Zhao L."/>
            <person name="Jung J.-H."/>
            <person name="Kim M.-K."/>
            <person name="Lim S."/>
        </authorList>
    </citation>
    <scope>NUCLEOTIDE SEQUENCE [LARGE SCALE GENOMIC DNA]</scope>
    <source>
        <strain evidence="9 10">TS118</strain>
    </source>
</reference>
<evidence type="ECO:0000313" key="10">
    <source>
        <dbReference type="Proteomes" id="UP000502756"/>
    </source>
</evidence>
<keyword evidence="10" id="KW-1185">Reference proteome</keyword>
<accession>A0A6M5Y4X5</accession>
<feature type="transmembrane region" description="Helical" evidence="7">
    <location>
        <begin position="53"/>
        <end position="72"/>
    </location>
</feature>
<dbReference type="EMBL" id="CP053435">
    <property type="protein sequence ID" value="QJW89538.1"/>
    <property type="molecule type" value="Genomic_DNA"/>
</dbReference>
<dbReference type="Proteomes" id="UP000502756">
    <property type="component" value="Chromosome"/>
</dbReference>
<evidence type="ECO:0000256" key="5">
    <source>
        <dbReference type="ARBA" id="ARBA00022989"/>
    </source>
</evidence>
<dbReference type="GO" id="GO:0005886">
    <property type="term" value="C:plasma membrane"/>
    <property type="evidence" value="ECO:0007669"/>
    <property type="project" value="UniProtKB-SubCell"/>
</dbReference>
<feature type="transmembrane region" description="Helical" evidence="7">
    <location>
        <begin position="28"/>
        <end position="46"/>
    </location>
</feature>
<keyword evidence="3" id="KW-1003">Cell membrane</keyword>
<dbReference type="Pfam" id="PF04239">
    <property type="entry name" value="DUF421"/>
    <property type="match status" value="1"/>
</dbReference>
<organism evidence="9 10">
    <name type="scientific">Spirosoma taeanense</name>
    <dbReference type="NCBI Taxonomy" id="2735870"/>
    <lineage>
        <taxon>Bacteria</taxon>
        <taxon>Pseudomonadati</taxon>
        <taxon>Bacteroidota</taxon>
        <taxon>Cytophagia</taxon>
        <taxon>Cytophagales</taxon>
        <taxon>Cytophagaceae</taxon>
        <taxon>Spirosoma</taxon>
    </lineage>
</organism>
<evidence type="ECO:0000259" key="8">
    <source>
        <dbReference type="Pfam" id="PF04239"/>
    </source>
</evidence>
<proteinExistence type="inferred from homology"/>
<protein>
    <submittedName>
        <fullName evidence="9">DUF421 domain-containing protein</fullName>
    </submittedName>
</protein>
<evidence type="ECO:0000256" key="4">
    <source>
        <dbReference type="ARBA" id="ARBA00022692"/>
    </source>
</evidence>
<dbReference type="RefSeq" id="WP_171739377.1">
    <property type="nucleotide sequence ID" value="NZ_CP053435.1"/>
</dbReference>
<feature type="transmembrane region" description="Helical" evidence="7">
    <location>
        <begin position="78"/>
        <end position="101"/>
    </location>
</feature>
<dbReference type="AlphaFoldDB" id="A0A6M5Y4X5"/>
<dbReference type="PANTHER" id="PTHR34582">
    <property type="entry name" value="UPF0702 TRANSMEMBRANE PROTEIN YCAP"/>
    <property type="match status" value="1"/>
</dbReference>
<dbReference type="InterPro" id="IPR007353">
    <property type="entry name" value="DUF421"/>
</dbReference>
<comment type="similarity">
    <text evidence="2">Belongs to the UPF0702 family.</text>
</comment>
<evidence type="ECO:0000256" key="6">
    <source>
        <dbReference type="ARBA" id="ARBA00023136"/>
    </source>
</evidence>
<evidence type="ECO:0000256" key="1">
    <source>
        <dbReference type="ARBA" id="ARBA00004651"/>
    </source>
</evidence>
<evidence type="ECO:0000256" key="7">
    <source>
        <dbReference type="SAM" id="Phobius"/>
    </source>
</evidence>
<evidence type="ECO:0000256" key="3">
    <source>
        <dbReference type="ARBA" id="ARBA00022475"/>
    </source>
</evidence>
<name>A0A6M5Y4X5_9BACT</name>
<dbReference type="PANTHER" id="PTHR34582:SF6">
    <property type="entry name" value="UPF0702 TRANSMEMBRANE PROTEIN YCAP"/>
    <property type="match status" value="1"/>
</dbReference>
<comment type="subcellular location">
    <subcellularLocation>
        <location evidence="1">Cell membrane</location>
        <topology evidence="1">Multi-pass membrane protein</topology>
    </subcellularLocation>
</comment>